<dbReference type="PANTHER" id="PTHR37984:SF8">
    <property type="entry name" value="CCHC-TYPE DOMAIN-CONTAINING PROTEIN"/>
    <property type="match status" value="1"/>
</dbReference>
<dbReference type="SUPFAM" id="SSF56672">
    <property type="entry name" value="DNA/RNA polymerases"/>
    <property type="match status" value="1"/>
</dbReference>
<evidence type="ECO:0000256" key="1">
    <source>
        <dbReference type="ARBA" id="ARBA00010879"/>
    </source>
</evidence>
<dbReference type="InterPro" id="IPR043502">
    <property type="entry name" value="DNA/RNA_pol_sf"/>
</dbReference>
<dbReference type="PANTHER" id="PTHR37984">
    <property type="entry name" value="PROTEIN CBG26694"/>
    <property type="match status" value="1"/>
</dbReference>
<comment type="similarity">
    <text evidence="1">Belongs to the beta type-B retroviral polymerase family. HERV class-II K(HML-2) pol subfamily.</text>
</comment>
<dbReference type="CDD" id="cd01647">
    <property type="entry name" value="RT_LTR"/>
    <property type="match status" value="1"/>
</dbReference>
<dbReference type="InterPro" id="IPR050951">
    <property type="entry name" value="Retrovirus_Pol_polyprotein"/>
</dbReference>
<dbReference type="InterPro" id="IPR043128">
    <property type="entry name" value="Rev_trsase/Diguanyl_cyclase"/>
</dbReference>
<keyword evidence="5" id="KW-1185">Reference proteome</keyword>
<evidence type="ECO:0000256" key="2">
    <source>
        <dbReference type="ARBA" id="ARBA00012180"/>
    </source>
</evidence>
<dbReference type="Gene3D" id="3.10.10.10">
    <property type="entry name" value="HIV Type 1 Reverse Transcriptase, subunit A, domain 1"/>
    <property type="match status" value="1"/>
</dbReference>
<comment type="caution">
    <text evidence="4">The sequence shown here is derived from an EMBL/GenBank/DDBJ whole genome shotgun (WGS) entry which is preliminary data.</text>
</comment>
<accession>A0A9Q1E7Z8</accession>
<gene>
    <name evidence="4" type="ORF">SKAU_G00412150</name>
</gene>
<dbReference type="Pfam" id="PF00078">
    <property type="entry name" value="RVT_1"/>
    <property type="match status" value="1"/>
</dbReference>
<protein>
    <recommendedName>
        <fullName evidence="2">ribonuclease H</fullName>
        <ecNumber evidence="2">3.1.26.4</ecNumber>
    </recommendedName>
</protein>
<dbReference type="AlphaFoldDB" id="A0A9Q1E7Z8"/>
<dbReference type="FunFam" id="3.30.70.270:FF:000026">
    <property type="entry name" value="Transposon Ty3-G Gag-Pol polyprotein"/>
    <property type="match status" value="1"/>
</dbReference>
<evidence type="ECO:0000259" key="3">
    <source>
        <dbReference type="Pfam" id="PF00078"/>
    </source>
</evidence>
<dbReference type="InterPro" id="IPR000477">
    <property type="entry name" value="RT_dom"/>
</dbReference>
<dbReference type="Proteomes" id="UP001152622">
    <property type="component" value="Chromosome 22"/>
</dbReference>
<evidence type="ECO:0000313" key="4">
    <source>
        <dbReference type="EMBL" id="KAJ8333896.1"/>
    </source>
</evidence>
<name>A0A9Q1E7Z8_SYNKA</name>
<proteinExistence type="inferred from homology"/>
<reference evidence="4" key="1">
    <citation type="journal article" date="2023" name="Science">
        <title>Genome structures resolve the early diversification of teleost fishes.</title>
        <authorList>
            <person name="Parey E."/>
            <person name="Louis A."/>
            <person name="Montfort J."/>
            <person name="Bouchez O."/>
            <person name="Roques C."/>
            <person name="Iampietro C."/>
            <person name="Lluch J."/>
            <person name="Castinel A."/>
            <person name="Donnadieu C."/>
            <person name="Desvignes T."/>
            <person name="Floi Bucao C."/>
            <person name="Jouanno E."/>
            <person name="Wen M."/>
            <person name="Mejri S."/>
            <person name="Dirks R."/>
            <person name="Jansen H."/>
            <person name="Henkel C."/>
            <person name="Chen W.J."/>
            <person name="Zahm M."/>
            <person name="Cabau C."/>
            <person name="Klopp C."/>
            <person name="Thompson A.W."/>
            <person name="Robinson-Rechavi M."/>
            <person name="Braasch I."/>
            <person name="Lecointre G."/>
            <person name="Bobe J."/>
            <person name="Postlethwait J.H."/>
            <person name="Berthelot C."/>
            <person name="Roest Crollius H."/>
            <person name="Guiguen Y."/>
        </authorList>
    </citation>
    <scope>NUCLEOTIDE SEQUENCE</scope>
    <source>
        <strain evidence="4">WJC10195</strain>
    </source>
</reference>
<dbReference type="GO" id="GO:0004523">
    <property type="term" value="F:RNA-DNA hybrid ribonuclease activity"/>
    <property type="evidence" value="ECO:0007669"/>
    <property type="project" value="UniProtKB-EC"/>
</dbReference>
<organism evidence="4 5">
    <name type="scientific">Synaphobranchus kaupii</name>
    <name type="common">Kaup's arrowtooth eel</name>
    <dbReference type="NCBI Taxonomy" id="118154"/>
    <lineage>
        <taxon>Eukaryota</taxon>
        <taxon>Metazoa</taxon>
        <taxon>Chordata</taxon>
        <taxon>Craniata</taxon>
        <taxon>Vertebrata</taxon>
        <taxon>Euteleostomi</taxon>
        <taxon>Actinopterygii</taxon>
        <taxon>Neopterygii</taxon>
        <taxon>Teleostei</taxon>
        <taxon>Anguilliformes</taxon>
        <taxon>Synaphobranchidae</taxon>
        <taxon>Synaphobranchus</taxon>
    </lineage>
</organism>
<evidence type="ECO:0000313" key="5">
    <source>
        <dbReference type="Proteomes" id="UP001152622"/>
    </source>
</evidence>
<dbReference type="EC" id="3.1.26.4" evidence="2"/>
<dbReference type="OrthoDB" id="775972at2759"/>
<dbReference type="Gene3D" id="3.30.70.270">
    <property type="match status" value="2"/>
</dbReference>
<sequence>MVIVRQPEKLRICIEPKSLNQALRRSHYIMPTLDDVLYKLPKARIFTLVDARDAFLQCRLDEDSSYMTTFWTPWDRKRWLKLPFGVSVAPEIYQRKQHELLAGLSGVEPIADDIRIVGCGESDEDAIQDHDTKLIALMERGTRTRKKIRAIQEMPHPSDAKAVQRFICFVTYLAKFMPRLSEVSEPLRRLLDKDVLWHWLPKHEAAVEEIKRLVTAAPILKYYDVTKPGHHPE</sequence>
<dbReference type="EMBL" id="JAINUF010000022">
    <property type="protein sequence ID" value="KAJ8333896.1"/>
    <property type="molecule type" value="Genomic_DNA"/>
</dbReference>
<feature type="domain" description="Reverse transcriptase" evidence="3">
    <location>
        <begin position="9"/>
        <end position="143"/>
    </location>
</feature>